<dbReference type="CDD" id="cd18659">
    <property type="entry name" value="CD2_tandem"/>
    <property type="match status" value="1"/>
</dbReference>
<dbReference type="Proteomes" id="UP000308199">
    <property type="component" value="Unassembled WGS sequence"/>
</dbReference>
<evidence type="ECO:0000256" key="12">
    <source>
        <dbReference type="ARBA" id="ARBA00023163"/>
    </source>
</evidence>
<feature type="domain" description="Chromo" evidence="15">
    <location>
        <begin position="184"/>
        <end position="244"/>
    </location>
</feature>
<evidence type="ECO:0000256" key="1">
    <source>
        <dbReference type="ARBA" id="ARBA00004123"/>
    </source>
</evidence>
<dbReference type="GO" id="GO:0016887">
    <property type="term" value="F:ATP hydrolysis activity"/>
    <property type="evidence" value="ECO:0007669"/>
    <property type="project" value="TreeGrafter"/>
</dbReference>
<feature type="region of interest" description="Disordered" evidence="14">
    <location>
        <begin position="877"/>
        <end position="896"/>
    </location>
</feature>
<dbReference type="InterPro" id="IPR016197">
    <property type="entry name" value="Chromo-like_dom_sf"/>
</dbReference>
<dbReference type="InterPro" id="IPR038718">
    <property type="entry name" value="SNF2-like_sf"/>
</dbReference>
<dbReference type="Pfam" id="PF00271">
    <property type="entry name" value="Helicase_C"/>
    <property type="match status" value="1"/>
</dbReference>
<dbReference type="Pfam" id="PF00176">
    <property type="entry name" value="SNF2-rel_dom"/>
    <property type="match status" value="1"/>
</dbReference>
<evidence type="ECO:0000256" key="7">
    <source>
        <dbReference type="ARBA" id="ARBA00022806"/>
    </source>
</evidence>
<dbReference type="InterPro" id="IPR056302">
    <property type="entry name" value="CHD1-2/Hrp3_HTH"/>
</dbReference>
<dbReference type="Gene3D" id="6.10.140.1440">
    <property type="match status" value="1"/>
</dbReference>
<dbReference type="OrthoDB" id="5857104at2759"/>
<comment type="subcellular location">
    <subcellularLocation>
        <location evidence="1">Nucleus</location>
    </subcellularLocation>
</comment>
<feature type="compositionally biased region" description="Polar residues" evidence="14">
    <location>
        <begin position="1282"/>
        <end position="1315"/>
    </location>
</feature>
<keyword evidence="7" id="KW-0347">Helicase</keyword>
<keyword evidence="8" id="KW-0067">ATP-binding</keyword>
<dbReference type="GO" id="GO:0140658">
    <property type="term" value="F:ATP-dependent chromatin remodeler activity"/>
    <property type="evidence" value="ECO:0007669"/>
    <property type="project" value="TreeGrafter"/>
</dbReference>
<feature type="domain" description="Helicase C-terminal" evidence="17">
    <location>
        <begin position="585"/>
        <end position="741"/>
    </location>
</feature>
<keyword evidence="19" id="KW-1185">Reference proteome</keyword>
<dbReference type="EC" id="3.6.4.12" evidence="3"/>
<keyword evidence="13" id="KW-0539">Nucleus</keyword>
<dbReference type="GO" id="GO:0034728">
    <property type="term" value="P:nucleosome organization"/>
    <property type="evidence" value="ECO:0007669"/>
    <property type="project" value="TreeGrafter"/>
</dbReference>
<dbReference type="InterPro" id="IPR023779">
    <property type="entry name" value="Chromodomain_CS"/>
</dbReference>
<evidence type="ECO:0000256" key="11">
    <source>
        <dbReference type="ARBA" id="ARBA00023125"/>
    </source>
</evidence>
<feature type="region of interest" description="Disordered" evidence="14">
    <location>
        <begin position="1275"/>
        <end position="1324"/>
    </location>
</feature>
<dbReference type="InterPro" id="IPR041150">
    <property type="entry name" value="Cdh1_DBD"/>
</dbReference>
<comment type="similarity">
    <text evidence="2">Belongs to the SNF2/RAD54 helicase family. SWR1 subfamily.</text>
</comment>
<evidence type="ECO:0000256" key="4">
    <source>
        <dbReference type="ARBA" id="ARBA00022737"/>
    </source>
</evidence>
<dbReference type="SMART" id="SM00487">
    <property type="entry name" value="DEXDc"/>
    <property type="match status" value="1"/>
</dbReference>
<evidence type="ECO:0000256" key="9">
    <source>
        <dbReference type="ARBA" id="ARBA00022853"/>
    </source>
</evidence>
<dbReference type="GO" id="GO:0003682">
    <property type="term" value="F:chromatin binding"/>
    <property type="evidence" value="ECO:0007669"/>
    <property type="project" value="TreeGrafter"/>
</dbReference>
<dbReference type="InterPro" id="IPR025260">
    <property type="entry name" value="CHD1-like_C"/>
</dbReference>
<evidence type="ECO:0000313" key="18">
    <source>
        <dbReference type="EMBL" id="THH08307.1"/>
    </source>
</evidence>
<keyword evidence="10" id="KW-0805">Transcription regulation</keyword>
<dbReference type="PROSITE" id="PS51194">
    <property type="entry name" value="HELICASE_CTER"/>
    <property type="match status" value="1"/>
</dbReference>
<feature type="domain" description="Helicase ATP-binding" evidence="16">
    <location>
        <begin position="285"/>
        <end position="457"/>
    </location>
</feature>
<evidence type="ECO:0000259" key="15">
    <source>
        <dbReference type="PROSITE" id="PS50013"/>
    </source>
</evidence>
<protein>
    <recommendedName>
        <fullName evidence="3">DNA helicase</fullName>
        <ecNumber evidence="3">3.6.4.12</ecNumber>
    </recommendedName>
</protein>
<dbReference type="Pfam" id="PF23588">
    <property type="entry name" value="HTH_CHD1_Hrp3"/>
    <property type="match status" value="1"/>
</dbReference>
<feature type="region of interest" description="Disordered" evidence="14">
    <location>
        <begin position="1"/>
        <end position="48"/>
    </location>
</feature>
<keyword evidence="6" id="KW-0378">Hydrolase</keyword>
<dbReference type="Pfam" id="PF13907">
    <property type="entry name" value="CHD1-like_C"/>
    <property type="match status" value="1"/>
</dbReference>
<dbReference type="Gene3D" id="1.10.10.60">
    <property type="entry name" value="Homeodomain-like"/>
    <property type="match status" value="1"/>
</dbReference>
<keyword evidence="4" id="KW-0677">Repeat</keyword>
<dbReference type="SMART" id="SM00298">
    <property type="entry name" value="CHROMO"/>
    <property type="match status" value="2"/>
</dbReference>
<dbReference type="InterPro" id="IPR000330">
    <property type="entry name" value="SNF2_N"/>
</dbReference>
<dbReference type="Pfam" id="PF18196">
    <property type="entry name" value="Cdh1_DBD_1"/>
    <property type="match status" value="1"/>
</dbReference>
<reference evidence="18 19" key="1">
    <citation type="submission" date="2019-02" db="EMBL/GenBank/DDBJ databases">
        <title>Genome sequencing of the rare red list fungi Phellinidium pouzarii.</title>
        <authorList>
            <person name="Buettner E."/>
            <person name="Kellner H."/>
        </authorList>
    </citation>
    <scope>NUCLEOTIDE SEQUENCE [LARGE SCALE GENOMIC DNA]</scope>
    <source>
        <strain evidence="18 19">DSM 108285</strain>
    </source>
</reference>
<feature type="region of interest" description="Disordered" evidence="14">
    <location>
        <begin position="736"/>
        <end position="758"/>
    </location>
</feature>
<dbReference type="Gene3D" id="2.40.50.40">
    <property type="match status" value="2"/>
</dbReference>
<dbReference type="PANTHER" id="PTHR45623">
    <property type="entry name" value="CHROMODOMAIN-HELICASE-DNA-BINDING PROTEIN 3-RELATED-RELATED"/>
    <property type="match status" value="1"/>
</dbReference>
<keyword evidence="12" id="KW-0804">Transcription</keyword>
<dbReference type="SMART" id="SM01176">
    <property type="entry name" value="DUF4208"/>
    <property type="match status" value="1"/>
</dbReference>
<accession>A0A4S4L9Y9</accession>
<evidence type="ECO:0000256" key="5">
    <source>
        <dbReference type="ARBA" id="ARBA00022741"/>
    </source>
</evidence>
<dbReference type="Pfam" id="PF00385">
    <property type="entry name" value="Chromo"/>
    <property type="match status" value="1"/>
</dbReference>
<evidence type="ECO:0000256" key="10">
    <source>
        <dbReference type="ARBA" id="ARBA00023015"/>
    </source>
</evidence>
<feature type="region of interest" description="Disordered" evidence="14">
    <location>
        <begin position="1123"/>
        <end position="1191"/>
    </location>
</feature>
<evidence type="ECO:0000259" key="16">
    <source>
        <dbReference type="PROSITE" id="PS51192"/>
    </source>
</evidence>
<evidence type="ECO:0000256" key="14">
    <source>
        <dbReference type="SAM" id="MobiDB-lite"/>
    </source>
</evidence>
<dbReference type="InterPro" id="IPR001650">
    <property type="entry name" value="Helicase_C-like"/>
</dbReference>
<proteinExistence type="inferred from homology"/>
<evidence type="ECO:0000256" key="13">
    <source>
        <dbReference type="ARBA" id="ARBA00023242"/>
    </source>
</evidence>
<organism evidence="18 19">
    <name type="scientific">Phellinidium pouzarii</name>
    <dbReference type="NCBI Taxonomy" id="167371"/>
    <lineage>
        <taxon>Eukaryota</taxon>
        <taxon>Fungi</taxon>
        <taxon>Dikarya</taxon>
        <taxon>Basidiomycota</taxon>
        <taxon>Agaricomycotina</taxon>
        <taxon>Agaricomycetes</taxon>
        <taxon>Hymenochaetales</taxon>
        <taxon>Hymenochaetaceae</taxon>
        <taxon>Phellinidium</taxon>
    </lineage>
</organism>
<evidence type="ECO:0000313" key="19">
    <source>
        <dbReference type="Proteomes" id="UP000308199"/>
    </source>
</evidence>
<dbReference type="GO" id="GO:0003678">
    <property type="term" value="F:DNA helicase activity"/>
    <property type="evidence" value="ECO:0007669"/>
    <property type="project" value="UniProtKB-EC"/>
</dbReference>
<evidence type="ECO:0000259" key="17">
    <source>
        <dbReference type="PROSITE" id="PS51194"/>
    </source>
</evidence>
<dbReference type="Gene3D" id="3.40.50.10810">
    <property type="entry name" value="Tandem AAA-ATPase domain"/>
    <property type="match status" value="1"/>
</dbReference>
<dbReference type="GO" id="GO:0042393">
    <property type="term" value="F:histone binding"/>
    <property type="evidence" value="ECO:0007669"/>
    <property type="project" value="TreeGrafter"/>
</dbReference>
<dbReference type="GO" id="GO:0003677">
    <property type="term" value="F:DNA binding"/>
    <property type="evidence" value="ECO:0007669"/>
    <property type="project" value="UniProtKB-KW"/>
</dbReference>
<dbReference type="SMART" id="SM00490">
    <property type="entry name" value="HELICc"/>
    <property type="match status" value="1"/>
</dbReference>
<feature type="compositionally biased region" description="Polar residues" evidence="14">
    <location>
        <begin position="736"/>
        <end position="749"/>
    </location>
</feature>
<dbReference type="GO" id="GO:0000785">
    <property type="term" value="C:chromatin"/>
    <property type="evidence" value="ECO:0007669"/>
    <property type="project" value="TreeGrafter"/>
</dbReference>
<dbReference type="InterPro" id="IPR000953">
    <property type="entry name" value="Chromo/chromo_shadow_dom"/>
</dbReference>
<evidence type="ECO:0000256" key="8">
    <source>
        <dbReference type="ARBA" id="ARBA00022840"/>
    </source>
</evidence>
<keyword evidence="9" id="KW-0156">Chromatin regulator</keyword>
<keyword evidence="11" id="KW-0238">DNA-binding</keyword>
<dbReference type="InterPro" id="IPR014001">
    <property type="entry name" value="Helicase_ATP-bd"/>
</dbReference>
<dbReference type="InterPro" id="IPR023780">
    <property type="entry name" value="Chromo_domain"/>
</dbReference>
<dbReference type="FunFam" id="3.40.50.10810:FF:000005">
    <property type="entry name" value="Photoperiod-independent early flowering 1"/>
    <property type="match status" value="1"/>
</dbReference>
<keyword evidence="5" id="KW-0547">Nucleotide-binding</keyword>
<dbReference type="SUPFAM" id="SSF52540">
    <property type="entry name" value="P-loop containing nucleoside triphosphate hydrolases"/>
    <property type="match status" value="2"/>
</dbReference>
<dbReference type="PROSITE" id="PS00598">
    <property type="entry name" value="CHROMO_1"/>
    <property type="match status" value="1"/>
</dbReference>
<feature type="domain" description="Chromo" evidence="15">
    <location>
        <begin position="85"/>
        <end position="157"/>
    </location>
</feature>
<sequence>MSSSPVSKTPAPAPRQVDSDSDSEYGARSKKKKKPRVTDDNIRVSSRGVKVPNYVDDVENFEQFEEDEDSGYYAADPNAQYEEEHEIEGVFYHMRDEERKGDIEDLWHDNVRYHIKWKGFSHLHNTDENYEFLKRYKGLKRVDNYIKAYKLYQARLSDPNLSREDAEALLLDKEREKQDLETFKTVERIVAMRESPTDVEYFCKWQGLAYEHCTWETLDEIKLIAKDLVDAFTRREKEGRFPFRSQNYAKDKRPEFVKIKKDPDYITSTGGELKEFQLTGLNWLAYLWSKGENGILADEMGLGKTVQTVAFLSYLFHEHNQFGPFLVIVPLSTITAWQMQFDAWAPDLNVICYIGSGRSREVIRNYEIYQEPGRSKKVKMNVLLTTYELILRDASMLGDIKWQALAVDEAHRLKNAESQLYEALKTFPAASKLLITGTPLQNNVKELLALMHFLMPEKFALTNEFDLNDEDHEAKIQELHKQLESLMLRRLKRDVVKSLPTKSERILRVEMSALQTHFYKNILTKNYHGLVKSANGNSNISLLNIAMELKKAANHPYLFDGAETRSDNREETLKGLIMSSGKMVLLDKLLMKLKQDGHRVLIFSQMVRMLDILSDYMSLRNYTHQRLDGTVSSEVRKKSIAHFNSPGSPDFAFLLSTRAGGLGINLETADTVIIFDSDWNPQNDLQAMARAHRIGQKSHVNVYRFVSKDTMEEDVLERAKRKMVLEYAIINQMDTSQAHLSSKSGSQTKDATKPDNLSKDELTAVLKYGAQRMFDKDDSQQNKKLDDMDLDDILNRAEDHETMASDADGGASLGGEGFLAQFAAVSDIKNDMSWEDIIPLEDRKRFEKEEEDRRMAELAEQSRERKRTHAPVSYEGMDVDQPVSAPSKKLKVAGPARKTAGQKALELKERDIRVLVRSLQRWGDIRQRYDVIVTEAKLVDKNRAMILEVSDQIIDICDQEVERTNDERRARLAAGETLTNAQKSKAVLVTFRGVGNINAETVLSRHRDLRILHDYLSVLHDPYIWELPIENIRPTLNWSGRWGPKDDAMLLVGAFIYGFGNWEAIQKDPRLGLEGKFFLDEGKKGEDASTKPIPNAIHLVRRGDFLLNLLREYNEKLVSYESMRTKPPKSISPPPMHISNGMKRRADSEAMSTVEEGSNNNKKRKRRPTPTFTDSDSSDECPSMDEAATKEELRPVKKQLKQLKLSGGDMPRDNKVAILKDSLAAIGRRIDLVLEIKRNAGEDVERWRRHLWTFVTLFWPKQVKATKLEEIHAKMVMKENTPRQSSSSAKPPRPTTSIKSNGSLPAPASTSSSHRMNGGSKPHR</sequence>
<evidence type="ECO:0000256" key="2">
    <source>
        <dbReference type="ARBA" id="ARBA00009220"/>
    </source>
</evidence>
<dbReference type="PANTHER" id="PTHR45623:SF14">
    <property type="entry name" value="CHROMODOMAIN-HELICASE-DNA-BINDING PROTEIN 1"/>
    <property type="match status" value="1"/>
</dbReference>
<evidence type="ECO:0000256" key="6">
    <source>
        <dbReference type="ARBA" id="ARBA00022801"/>
    </source>
</evidence>
<dbReference type="Gene3D" id="3.40.50.300">
    <property type="entry name" value="P-loop containing nucleotide triphosphate hydrolases"/>
    <property type="match status" value="1"/>
</dbReference>
<dbReference type="PROSITE" id="PS50013">
    <property type="entry name" value="CHROMO_2"/>
    <property type="match status" value="2"/>
</dbReference>
<dbReference type="PROSITE" id="PS51192">
    <property type="entry name" value="HELICASE_ATP_BIND_1"/>
    <property type="match status" value="1"/>
</dbReference>
<comment type="caution">
    <text evidence="18">The sequence shown here is derived from an EMBL/GenBank/DDBJ whole genome shotgun (WGS) entry which is preliminary data.</text>
</comment>
<dbReference type="InterPro" id="IPR027417">
    <property type="entry name" value="P-loop_NTPase"/>
</dbReference>
<dbReference type="EMBL" id="SGPK01000105">
    <property type="protein sequence ID" value="THH08307.1"/>
    <property type="molecule type" value="Genomic_DNA"/>
</dbReference>
<dbReference type="CDD" id="cd18793">
    <property type="entry name" value="SF2_C_SNF"/>
    <property type="match status" value="1"/>
</dbReference>
<dbReference type="SUPFAM" id="SSF54160">
    <property type="entry name" value="Chromo domain-like"/>
    <property type="match status" value="2"/>
</dbReference>
<evidence type="ECO:0000256" key="3">
    <source>
        <dbReference type="ARBA" id="ARBA00012551"/>
    </source>
</evidence>
<dbReference type="GO" id="GO:0005634">
    <property type="term" value="C:nucleus"/>
    <property type="evidence" value="ECO:0007669"/>
    <property type="project" value="UniProtKB-SubCell"/>
</dbReference>
<name>A0A4S4L9Y9_9AGAM</name>
<dbReference type="GO" id="GO:0005524">
    <property type="term" value="F:ATP binding"/>
    <property type="evidence" value="ECO:0007669"/>
    <property type="project" value="UniProtKB-KW"/>
</dbReference>
<dbReference type="FunFam" id="3.40.50.300:FF:000130">
    <property type="entry name" value="Chromodomain-helicase-DNA-binding protein 2 isoform 1"/>
    <property type="match status" value="1"/>
</dbReference>
<dbReference type="InterPro" id="IPR049730">
    <property type="entry name" value="SNF2/RAD54-like_C"/>
</dbReference>
<gene>
    <name evidence="18" type="ORF">EW145_g2803</name>
</gene>